<evidence type="ECO:0000256" key="2">
    <source>
        <dbReference type="ARBA" id="ARBA00022723"/>
    </source>
</evidence>
<dbReference type="InterPro" id="IPR042216">
    <property type="entry name" value="MitoNEET_CISD"/>
</dbReference>
<dbReference type="Pfam" id="PF09360">
    <property type="entry name" value="zf-CDGSH"/>
    <property type="match status" value="1"/>
</dbReference>
<keyword evidence="3" id="KW-0408">Iron</keyword>
<proteinExistence type="predicted"/>
<keyword evidence="4" id="KW-0411">Iron-sulfur</keyword>
<keyword evidence="2" id="KW-0479">Metal-binding</keyword>
<dbReference type="InterPro" id="IPR018967">
    <property type="entry name" value="FeS-contain_CDGSH-typ"/>
</dbReference>
<evidence type="ECO:0000259" key="5">
    <source>
        <dbReference type="SMART" id="SM00704"/>
    </source>
</evidence>
<accession>A0A1X0J3I6</accession>
<name>A0A1X0J3I6_9MYCO</name>
<dbReference type="Proteomes" id="UP000192434">
    <property type="component" value="Unassembled WGS sequence"/>
</dbReference>
<evidence type="ECO:0000256" key="1">
    <source>
        <dbReference type="ARBA" id="ARBA00022714"/>
    </source>
</evidence>
<dbReference type="EMBL" id="MVII01000016">
    <property type="protein sequence ID" value="ORB56480.1"/>
    <property type="molecule type" value="Genomic_DNA"/>
</dbReference>
<evidence type="ECO:0000256" key="3">
    <source>
        <dbReference type="ARBA" id="ARBA00023004"/>
    </source>
</evidence>
<gene>
    <name evidence="6" type="ORF">BST43_13505</name>
</gene>
<protein>
    <recommendedName>
        <fullName evidence="5">Iron-binding zinc finger CDGSH type domain-containing protein</fullName>
    </recommendedName>
</protein>
<dbReference type="SMART" id="SM00704">
    <property type="entry name" value="ZnF_CDGSH"/>
    <property type="match status" value="1"/>
</dbReference>
<evidence type="ECO:0000313" key="7">
    <source>
        <dbReference type="Proteomes" id="UP000192434"/>
    </source>
</evidence>
<dbReference type="GO" id="GO:0051537">
    <property type="term" value="F:2 iron, 2 sulfur cluster binding"/>
    <property type="evidence" value="ECO:0007669"/>
    <property type="project" value="UniProtKB-KW"/>
</dbReference>
<organism evidence="6 7">
    <name type="scientific">Mycobacteroides saopaulense</name>
    <dbReference type="NCBI Taxonomy" id="1578165"/>
    <lineage>
        <taxon>Bacteria</taxon>
        <taxon>Bacillati</taxon>
        <taxon>Actinomycetota</taxon>
        <taxon>Actinomycetes</taxon>
        <taxon>Mycobacteriales</taxon>
        <taxon>Mycobacteriaceae</taxon>
        <taxon>Mycobacteroides</taxon>
    </lineage>
</organism>
<feature type="domain" description="Iron-binding zinc finger CDGSH type" evidence="5">
    <location>
        <begin position="20"/>
        <end position="64"/>
    </location>
</feature>
<reference evidence="6 7" key="1">
    <citation type="submission" date="2016-12" db="EMBL/GenBank/DDBJ databases">
        <title>The new phylogeny of genus Mycobacterium.</title>
        <authorList>
            <person name="Tortoli E."/>
            <person name="Trovato A."/>
            <person name="Cirillo D.M."/>
        </authorList>
    </citation>
    <scope>NUCLEOTIDE SEQUENCE [LARGE SCALE GENOMIC DNA]</scope>
    <source>
        <strain evidence="6 7">CCUG 66554</strain>
    </source>
</reference>
<dbReference type="GO" id="GO:0005737">
    <property type="term" value="C:cytoplasm"/>
    <property type="evidence" value="ECO:0007669"/>
    <property type="project" value="UniProtKB-ARBA"/>
</dbReference>
<dbReference type="AlphaFoldDB" id="A0A1X0J3I6"/>
<dbReference type="GO" id="GO:0046872">
    <property type="term" value="F:metal ion binding"/>
    <property type="evidence" value="ECO:0007669"/>
    <property type="project" value="UniProtKB-KW"/>
</dbReference>
<keyword evidence="1" id="KW-0001">2Fe-2S</keyword>
<sequence length="71" mass="8230">MSHRDRRAIRIVPSGPMMIEGPVEIQLLRGETVTSDRFQVAICMCHKSSCYPLCDTSHRGNRRTKKRCKKR</sequence>
<evidence type="ECO:0000313" key="6">
    <source>
        <dbReference type="EMBL" id="ORB56480.1"/>
    </source>
</evidence>
<evidence type="ECO:0000256" key="4">
    <source>
        <dbReference type="ARBA" id="ARBA00023014"/>
    </source>
</evidence>
<dbReference type="Gene3D" id="3.40.5.90">
    <property type="entry name" value="CDGSH iron-sulfur domain, mitoNEET-type"/>
    <property type="match status" value="1"/>
</dbReference>
<comment type="caution">
    <text evidence="6">The sequence shown here is derived from an EMBL/GenBank/DDBJ whole genome shotgun (WGS) entry which is preliminary data.</text>
</comment>